<keyword evidence="1" id="KW-0614">Plasmid</keyword>
<geneLocation type="plasmid" evidence="1">
    <name>pCC32</name>
</geneLocation>
<sequence>MFLKYAYRPVLTTDTRKNQYARAFYQVYSGVLAKDIKSHFLNNKLFHIHMD</sequence>
<dbReference type="EMBL" id="LC556211">
    <property type="protein sequence ID" value="BCG50922.1"/>
    <property type="molecule type" value="Genomic_DNA"/>
</dbReference>
<reference evidence="1" key="1">
    <citation type="submission" date="2020-06" db="EMBL/GenBank/DDBJ databases">
        <title>Persistence of extended-spectrum beta-lactamase plasmids among Enterobacteriaceae in commercial broiler farms.</title>
        <authorList>
            <person name="Yossapol M."/>
            <person name="Asai T."/>
        </authorList>
    </citation>
    <scope>NUCLEOTIDE SEQUENCE</scope>
    <source>
        <strain evidence="1">CC32</strain>
        <plasmid evidence="1">pCC32</plasmid>
    </source>
</reference>
<evidence type="ECO:0000313" key="1">
    <source>
        <dbReference type="EMBL" id="BCG50922.1"/>
    </source>
</evidence>
<accession>A0A6J4EIY0</accession>
<proteinExistence type="predicted"/>
<protein>
    <submittedName>
        <fullName evidence="1">Uncharacterized protein</fullName>
    </submittedName>
</protein>
<name>A0A6J4EIY0_ENTCL</name>
<dbReference type="AlphaFoldDB" id="A0A6J4EIY0"/>
<organism evidence="1">
    <name type="scientific">Enterobacter cloacae</name>
    <dbReference type="NCBI Taxonomy" id="550"/>
    <lineage>
        <taxon>Bacteria</taxon>
        <taxon>Pseudomonadati</taxon>
        <taxon>Pseudomonadota</taxon>
        <taxon>Gammaproteobacteria</taxon>
        <taxon>Enterobacterales</taxon>
        <taxon>Enterobacteriaceae</taxon>
        <taxon>Enterobacter</taxon>
        <taxon>Enterobacter cloacae complex</taxon>
    </lineage>
</organism>